<evidence type="ECO:0000313" key="2">
    <source>
        <dbReference type="EMBL" id="PIR74034.1"/>
    </source>
</evidence>
<keyword evidence="1" id="KW-0472">Membrane</keyword>
<name>A0A2H0TPG6_9BACT</name>
<dbReference type="EMBL" id="PFCB01000030">
    <property type="protein sequence ID" value="PIR74034.1"/>
    <property type="molecule type" value="Genomic_DNA"/>
</dbReference>
<feature type="transmembrane region" description="Helical" evidence="1">
    <location>
        <begin position="42"/>
        <end position="68"/>
    </location>
</feature>
<evidence type="ECO:0000256" key="1">
    <source>
        <dbReference type="SAM" id="Phobius"/>
    </source>
</evidence>
<dbReference type="Proteomes" id="UP000230154">
    <property type="component" value="Unassembled WGS sequence"/>
</dbReference>
<evidence type="ECO:0008006" key="4">
    <source>
        <dbReference type="Google" id="ProtNLM"/>
    </source>
</evidence>
<feature type="transmembrane region" description="Helical" evidence="1">
    <location>
        <begin position="160"/>
        <end position="182"/>
    </location>
</feature>
<feature type="transmembrane region" description="Helical" evidence="1">
    <location>
        <begin position="12"/>
        <end position="30"/>
    </location>
</feature>
<reference evidence="3" key="1">
    <citation type="submission" date="2017-09" db="EMBL/GenBank/DDBJ databases">
        <title>Depth-based differentiation of microbial function through sediment-hosted aquifers and enrichment of novel symbionts in the deep terrestrial subsurface.</title>
        <authorList>
            <person name="Probst A.J."/>
            <person name="Ladd B."/>
            <person name="Jarett J.K."/>
            <person name="Geller-Mcgrath D.E."/>
            <person name="Sieber C.M.K."/>
            <person name="Emerson J.B."/>
            <person name="Anantharaman K."/>
            <person name="Thomas B.C."/>
            <person name="Malmstrom R."/>
            <person name="Stieglmeier M."/>
            <person name="Klingl A."/>
            <person name="Woyke T."/>
            <person name="Ryan C.M."/>
            <person name="Banfield J.F."/>
        </authorList>
    </citation>
    <scope>NUCLEOTIDE SEQUENCE [LARGE SCALE GENOMIC DNA]</scope>
</reference>
<comment type="caution">
    <text evidence="2">The sequence shown here is derived from an EMBL/GenBank/DDBJ whole genome shotgun (WGS) entry which is preliminary data.</text>
</comment>
<proteinExistence type="predicted"/>
<organism evidence="2 3">
    <name type="scientific">Candidatus Magasanikbacteria bacterium CG10_big_fil_rev_8_21_14_0_10_47_10</name>
    <dbReference type="NCBI Taxonomy" id="1974652"/>
    <lineage>
        <taxon>Bacteria</taxon>
        <taxon>Candidatus Magasanikiibacteriota</taxon>
    </lineage>
</organism>
<gene>
    <name evidence="2" type="ORF">COU35_04295</name>
</gene>
<sequence>MKKKTAKRIRNAVMVAGFIGLIFWINGLELQGDVISMSAQRYGYIGIFFGAVLSGFNIIIPVPIVSFFPFFVELGLSAPLTVVIIGVGMTVGDFFGYIIGMGTSSAVIENSKTIERMKNWQEKNPYYISIFLFIYAAVMPLPNEIVVIPAAFVQTSMRRVILPVLAGNIFFNASVAFGLFHFF</sequence>
<dbReference type="AlphaFoldDB" id="A0A2H0TPG6"/>
<keyword evidence="1" id="KW-0812">Transmembrane</keyword>
<keyword evidence="1" id="KW-1133">Transmembrane helix</keyword>
<feature type="transmembrane region" description="Helical" evidence="1">
    <location>
        <begin position="80"/>
        <end position="99"/>
    </location>
</feature>
<evidence type="ECO:0000313" key="3">
    <source>
        <dbReference type="Proteomes" id="UP000230154"/>
    </source>
</evidence>
<feature type="transmembrane region" description="Helical" evidence="1">
    <location>
        <begin position="126"/>
        <end position="153"/>
    </location>
</feature>
<protein>
    <recommendedName>
        <fullName evidence="4">DedA family protein</fullName>
    </recommendedName>
</protein>
<accession>A0A2H0TPG6</accession>